<reference evidence="2" key="1">
    <citation type="journal article" date="2019" name="Int. J. Syst. Evol. Microbiol.">
        <title>The Global Catalogue of Microorganisms (GCM) 10K type strain sequencing project: providing services to taxonomists for standard genome sequencing and annotation.</title>
        <authorList>
            <consortium name="The Broad Institute Genomics Platform"/>
            <consortium name="The Broad Institute Genome Sequencing Center for Infectious Disease"/>
            <person name="Wu L."/>
            <person name="Ma J."/>
        </authorList>
    </citation>
    <scope>NUCLEOTIDE SEQUENCE [LARGE SCALE GENOMIC DNA]</scope>
    <source>
        <strain evidence="2">CGMCC 1.12295</strain>
    </source>
</reference>
<name>A0ABW4KCK4_9BACI</name>
<proteinExistence type="predicted"/>
<dbReference type="EMBL" id="JBHUEO010000004">
    <property type="protein sequence ID" value="MFD1705529.1"/>
    <property type="molecule type" value="Genomic_DNA"/>
</dbReference>
<evidence type="ECO:0000313" key="1">
    <source>
        <dbReference type="EMBL" id="MFD1705529.1"/>
    </source>
</evidence>
<dbReference type="RefSeq" id="WP_380772016.1">
    <property type="nucleotide sequence ID" value="NZ_JBHUEO010000004.1"/>
</dbReference>
<evidence type="ECO:0000313" key="2">
    <source>
        <dbReference type="Proteomes" id="UP001597301"/>
    </source>
</evidence>
<sequence length="42" mass="4861">MIVSQIALEKTNYVTSKNKENDMRNIIIQQHVKSNLLFDIGL</sequence>
<gene>
    <name evidence="1" type="ORF">ACFSCZ_02025</name>
</gene>
<keyword evidence="2" id="KW-1185">Reference proteome</keyword>
<organism evidence="1 2">
    <name type="scientific">Siminovitchia sediminis</name>
    <dbReference type="NCBI Taxonomy" id="1274353"/>
    <lineage>
        <taxon>Bacteria</taxon>
        <taxon>Bacillati</taxon>
        <taxon>Bacillota</taxon>
        <taxon>Bacilli</taxon>
        <taxon>Bacillales</taxon>
        <taxon>Bacillaceae</taxon>
        <taxon>Siminovitchia</taxon>
    </lineage>
</organism>
<accession>A0ABW4KCK4</accession>
<comment type="caution">
    <text evidence="1">The sequence shown here is derived from an EMBL/GenBank/DDBJ whole genome shotgun (WGS) entry which is preliminary data.</text>
</comment>
<dbReference type="Proteomes" id="UP001597301">
    <property type="component" value="Unassembled WGS sequence"/>
</dbReference>
<protein>
    <submittedName>
        <fullName evidence="1">Uncharacterized protein</fullName>
    </submittedName>
</protein>